<gene>
    <name evidence="1" type="ORF">AMTR_s00025p00241940</name>
</gene>
<keyword evidence="2" id="KW-1185">Reference proteome</keyword>
<sequence>MAKAVPPSYFLDVGSKLSVAPKVCKTSSFFLFLVLVVASQRHLSSLTFIVLLSLHGSMYPLYHHNGARRICFTSRPPFDPLMVDPLVIVIVEENPEPQLLEEDVDKTVLDARNLIAVHDSILENNL</sequence>
<accession>W1PXP4</accession>
<proteinExistence type="predicted"/>
<name>W1PXP4_AMBTC</name>
<evidence type="ECO:0000313" key="2">
    <source>
        <dbReference type="Proteomes" id="UP000017836"/>
    </source>
</evidence>
<dbReference type="EMBL" id="KI392614">
    <property type="protein sequence ID" value="ERN12656.1"/>
    <property type="molecule type" value="Genomic_DNA"/>
</dbReference>
<dbReference type="HOGENOM" id="CLU_162237_0_0_1"/>
<reference evidence="2" key="1">
    <citation type="journal article" date="2013" name="Science">
        <title>The Amborella genome and the evolution of flowering plants.</title>
        <authorList>
            <consortium name="Amborella Genome Project"/>
        </authorList>
    </citation>
    <scope>NUCLEOTIDE SEQUENCE [LARGE SCALE GENOMIC DNA]</scope>
</reference>
<evidence type="ECO:0000313" key="1">
    <source>
        <dbReference type="EMBL" id="ERN12656.1"/>
    </source>
</evidence>
<protein>
    <submittedName>
        <fullName evidence="1">Uncharacterized protein</fullName>
    </submittedName>
</protein>
<dbReference type="Gramene" id="ERN12656">
    <property type="protein sequence ID" value="ERN12656"/>
    <property type="gene ID" value="AMTR_s00025p00241940"/>
</dbReference>
<dbReference type="Proteomes" id="UP000017836">
    <property type="component" value="Unassembled WGS sequence"/>
</dbReference>
<organism evidence="1 2">
    <name type="scientific">Amborella trichopoda</name>
    <dbReference type="NCBI Taxonomy" id="13333"/>
    <lineage>
        <taxon>Eukaryota</taxon>
        <taxon>Viridiplantae</taxon>
        <taxon>Streptophyta</taxon>
        <taxon>Embryophyta</taxon>
        <taxon>Tracheophyta</taxon>
        <taxon>Spermatophyta</taxon>
        <taxon>Magnoliopsida</taxon>
        <taxon>Amborellales</taxon>
        <taxon>Amborellaceae</taxon>
        <taxon>Amborella</taxon>
    </lineage>
</organism>
<dbReference type="AlphaFoldDB" id="W1PXP4"/>